<protein>
    <recommendedName>
        <fullName evidence="1">Reverse transcriptase zinc-binding domain-containing protein</fullName>
    </recommendedName>
</protein>
<accession>A0ABR2SSX3</accession>
<keyword evidence="3" id="KW-1185">Reference proteome</keyword>
<feature type="domain" description="Reverse transcriptase zinc-binding" evidence="1">
    <location>
        <begin position="47"/>
        <end position="132"/>
    </location>
</feature>
<proteinExistence type="predicted"/>
<evidence type="ECO:0000313" key="2">
    <source>
        <dbReference type="EMBL" id="KAK9028217.1"/>
    </source>
</evidence>
<evidence type="ECO:0000259" key="1">
    <source>
        <dbReference type="Pfam" id="PF13966"/>
    </source>
</evidence>
<comment type="caution">
    <text evidence="2">The sequence shown here is derived from an EMBL/GenBank/DDBJ whole genome shotgun (WGS) entry which is preliminary data.</text>
</comment>
<reference evidence="2 3" key="1">
    <citation type="journal article" date="2024" name="G3 (Bethesda)">
        <title>Genome assembly of Hibiscus sabdariffa L. provides insights into metabolisms of medicinal natural products.</title>
        <authorList>
            <person name="Kim T."/>
        </authorList>
    </citation>
    <scope>NUCLEOTIDE SEQUENCE [LARGE SCALE GENOMIC DNA]</scope>
    <source>
        <strain evidence="2">TK-2024</strain>
        <tissue evidence="2">Old leaves</tissue>
    </source>
</reference>
<dbReference type="Pfam" id="PF13966">
    <property type="entry name" value="zf-RVT"/>
    <property type="match status" value="1"/>
</dbReference>
<dbReference type="EMBL" id="JBBPBN010000012">
    <property type="protein sequence ID" value="KAK9028217.1"/>
    <property type="molecule type" value="Genomic_DNA"/>
</dbReference>
<dbReference type="Proteomes" id="UP001396334">
    <property type="component" value="Unassembled WGS sequence"/>
</dbReference>
<organism evidence="2 3">
    <name type="scientific">Hibiscus sabdariffa</name>
    <name type="common">roselle</name>
    <dbReference type="NCBI Taxonomy" id="183260"/>
    <lineage>
        <taxon>Eukaryota</taxon>
        <taxon>Viridiplantae</taxon>
        <taxon>Streptophyta</taxon>
        <taxon>Embryophyta</taxon>
        <taxon>Tracheophyta</taxon>
        <taxon>Spermatophyta</taxon>
        <taxon>Magnoliopsida</taxon>
        <taxon>eudicotyledons</taxon>
        <taxon>Gunneridae</taxon>
        <taxon>Pentapetalae</taxon>
        <taxon>rosids</taxon>
        <taxon>malvids</taxon>
        <taxon>Malvales</taxon>
        <taxon>Malvaceae</taxon>
        <taxon>Malvoideae</taxon>
        <taxon>Hibiscus</taxon>
    </lineage>
</organism>
<evidence type="ECO:0000313" key="3">
    <source>
        <dbReference type="Proteomes" id="UP001396334"/>
    </source>
</evidence>
<name>A0ABR2SSX3_9ROSI</name>
<dbReference type="InterPro" id="IPR026960">
    <property type="entry name" value="RVT-Znf"/>
</dbReference>
<sequence>MTTSGSWNSTLLFSLFHEQVARRIFSQRCPSSNDIIDFCRWRWNPQFSISEAYSKIMEEKWDPHSNDGHAIWSLPVSQRTRVFIWLALRQKLMSNMERHRRGLTENPSCIHCGLVESIDHILWGCPYARNVWFLIFGANQMTITFFTGDMKPWLLTNLRSNASPPYSTVPWSTLFASICWHIWKSQNENVSVGTCQTPASLIQHSLTWAKHFAKSVTPPTSHSQHASSVSTFQWCAPSLEWICLNIDGSICSSSHHARARGLLHDNIGSWILGFGRCIGTTDALIGVHRHLSGVYMRYANANGLLNLSGYLMELIK</sequence>
<gene>
    <name evidence="2" type="ORF">V6N11_068027</name>
</gene>